<evidence type="ECO:0000313" key="2">
    <source>
        <dbReference type="Proteomes" id="UP001237642"/>
    </source>
</evidence>
<evidence type="ECO:0000313" key="1">
    <source>
        <dbReference type="EMBL" id="KAK1381048.1"/>
    </source>
</evidence>
<protein>
    <submittedName>
        <fullName evidence="1">Uncharacterized protein</fullName>
    </submittedName>
</protein>
<organism evidence="1 2">
    <name type="scientific">Heracleum sosnowskyi</name>
    <dbReference type="NCBI Taxonomy" id="360622"/>
    <lineage>
        <taxon>Eukaryota</taxon>
        <taxon>Viridiplantae</taxon>
        <taxon>Streptophyta</taxon>
        <taxon>Embryophyta</taxon>
        <taxon>Tracheophyta</taxon>
        <taxon>Spermatophyta</taxon>
        <taxon>Magnoliopsida</taxon>
        <taxon>eudicotyledons</taxon>
        <taxon>Gunneridae</taxon>
        <taxon>Pentapetalae</taxon>
        <taxon>asterids</taxon>
        <taxon>campanulids</taxon>
        <taxon>Apiales</taxon>
        <taxon>Apiaceae</taxon>
        <taxon>Apioideae</taxon>
        <taxon>apioid superclade</taxon>
        <taxon>Tordylieae</taxon>
        <taxon>Tordyliinae</taxon>
        <taxon>Heracleum</taxon>
    </lineage>
</organism>
<dbReference type="EMBL" id="JAUIZM010000006">
    <property type="protein sequence ID" value="KAK1381048.1"/>
    <property type="molecule type" value="Genomic_DNA"/>
</dbReference>
<dbReference type="Proteomes" id="UP001237642">
    <property type="component" value="Unassembled WGS sequence"/>
</dbReference>
<gene>
    <name evidence="1" type="ORF">POM88_027792</name>
</gene>
<dbReference type="AlphaFoldDB" id="A0AAD8MRD3"/>
<keyword evidence="2" id="KW-1185">Reference proteome</keyword>
<reference evidence="1" key="1">
    <citation type="submission" date="2023-02" db="EMBL/GenBank/DDBJ databases">
        <title>Genome of toxic invasive species Heracleum sosnowskyi carries increased number of genes despite the absence of recent whole-genome duplications.</title>
        <authorList>
            <person name="Schelkunov M."/>
            <person name="Shtratnikova V."/>
            <person name="Makarenko M."/>
            <person name="Klepikova A."/>
            <person name="Omelchenko D."/>
            <person name="Novikova G."/>
            <person name="Obukhova E."/>
            <person name="Bogdanov V."/>
            <person name="Penin A."/>
            <person name="Logacheva M."/>
        </authorList>
    </citation>
    <scope>NUCLEOTIDE SEQUENCE</scope>
    <source>
        <strain evidence="1">Hsosn_3</strain>
        <tissue evidence="1">Leaf</tissue>
    </source>
</reference>
<reference evidence="1" key="2">
    <citation type="submission" date="2023-05" db="EMBL/GenBank/DDBJ databases">
        <authorList>
            <person name="Schelkunov M.I."/>
        </authorList>
    </citation>
    <scope>NUCLEOTIDE SEQUENCE</scope>
    <source>
        <strain evidence="1">Hsosn_3</strain>
        <tissue evidence="1">Leaf</tissue>
    </source>
</reference>
<name>A0AAD8MRD3_9APIA</name>
<proteinExistence type="predicted"/>
<comment type="caution">
    <text evidence="1">The sequence shown here is derived from an EMBL/GenBank/DDBJ whole genome shotgun (WGS) entry which is preliminary data.</text>
</comment>
<accession>A0AAD8MRD3</accession>
<sequence length="103" mass="11133">MGCCESKERSSSPKGDGLYFLGIEIDEKKKKEMVEAAKVVDALLAAGVVAWGVSSLLSSGSSGNKKVMKAPGRNGYIFGEDFESVPKSYFKTFVIKLLMFVNV</sequence>